<dbReference type="RefSeq" id="WP_155035384.1">
    <property type="nucleotide sequence ID" value="NZ_JAYMMG010000005.1"/>
</dbReference>
<sequence>MNYFFYIFLFLLPISINAQDKEHWDVKFENANSLYVKENYAKAIEIYRDLIKERDNSPEVYYNLANAYYKLHSYTESIYYYEKSLKLDPTKQAYTTNLNYARKNLQDDISITKDYTEKDIVHQGLSLFTVNQWTVISTIATLLIFAVFVLYYISTTSALKRLWFTSLIILVIVSIGSAYSAYFENNYKKYEYSAIIFDSEIDFKTEAKNTSETIQQLHEGTRVHIIGEKGIWINIKLDNQEEGWIEKSSIRKI</sequence>
<keyword evidence="2" id="KW-1133">Transmembrane helix</keyword>
<feature type="repeat" description="TPR" evidence="1">
    <location>
        <begin position="58"/>
        <end position="91"/>
    </location>
</feature>
<keyword evidence="1" id="KW-0802">TPR repeat</keyword>
<comment type="caution">
    <text evidence="4">The sequence shown here is derived from an EMBL/GenBank/DDBJ whole genome shotgun (WGS) entry which is preliminary data.</text>
</comment>
<gene>
    <name evidence="4" type="ORF">GJV77_05575</name>
</gene>
<protein>
    <submittedName>
        <fullName evidence="4">Tetratricopeptide repeat protein</fullName>
    </submittedName>
</protein>
<accession>A0A7K1GKK8</accession>
<dbReference type="SMART" id="SM00287">
    <property type="entry name" value="SH3b"/>
    <property type="match status" value="1"/>
</dbReference>
<keyword evidence="2" id="KW-0812">Transmembrane</keyword>
<dbReference type="Pfam" id="PF08239">
    <property type="entry name" value="SH3_3"/>
    <property type="match status" value="1"/>
</dbReference>
<proteinExistence type="predicted"/>
<dbReference type="InterPro" id="IPR011990">
    <property type="entry name" value="TPR-like_helical_dom_sf"/>
</dbReference>
<dbReference type="OrthoDB" id="9776208at2"/>
<reference evidence="4 5" key="1">
    <citation type="journal article" date="2006" name="Int. J. Syst. Evol. Microbiol.">
        <title>Myroides pelagicus sp. nov., isolated from seawater in Thailand.</title>
        <authorList>
            <person name="Yoon J."/>
            <person name="Maneerat S."/>
            <person name="Kawai F."/>
            <person name="Yokota A."/>
        </authorList>
    </citation>
    <scope>NUCLEOTIDE SEQUENCE [LARGE SCALE GENOMIC DNA]</scope>
    <source>
        <strain evidence="4 5">SM1T</strain>
    </source>
</reference>
<evidence type="ECO:0000256" key="2">
    <source>
        <dbReference type="SAM" id="Phobius"/>
    </source>
</evidence>
<dbReference type="EMBL" id="WMJY01000009">
    <property type="protein sequence ID" value="MTH29391.1"/>
    <property type="molecule type" value="Genomic_DNA"/>
</dbReference>
<dbReference type="Gene3D" id="1.25.40.10">
    <property type="entry name" value="Tetratricopeptide repeat domain"/>
    <property type="match status" value="1"/>
</dbReference>
<dbReference type="Pfam" id="PF00515">
    <property type="entry name" value="TPR_1"/>
    <property type="match status" value="1"/>
</dbReference>
<dbReference type="InterPro" id="IPR019734">
    <property type="entry name" value="TPR_rpt"/>
</dbReference>
<dbReference type="Gene3D" id="2.30.30.40">
    <property type="entry name" value="SH3 Domains"/>
    <property type="match status" value="1"/>
</dbReference>
<dbReference type="Proteomes" id="UP000488936">
    <property type="component" value="Unassembled WGS sequence"/>
</dbReference>
<organism evidence="4 5">
    <name type="scientific">Myroides pelagicus</name>
    <dbReference type="NCBI Taxonomy" id="270914"/>
    <lineage>
        <taxon>Bacteria</taxon>
        <taxon>Pseudomonadati</taxon>
        <taxon>Bacteroidota</taxon>
        <taxon>Flavobacteriia</taxon>
        <taxon>Flavobacteriales</taxon>
        <taxon>Flavobacteriaceae</taxon>
        <taxon>Myroides</taxon>
    </lineage>
</organism>
<dbReference type="PROSITE" id="PS50005">
    <property type="entry name" value="TPR"/>
    <property type="match status" value="1"/>
</dbReference>
<name>A0A7K1GKK8_9FLAO</name>
<feature type="domain" description="SH3b" evidence="3">
    <location>
        <begin position="191"/>
        <end position="253"/>
    </location>
</feature>
<dbReference type="PROSITE" id="PS50293">
    <property type="entry name" value="TPR_REGION"/>
    <property type="match status" value="1"/>
</dbReference>
<keyword evidence="2" id="KW-0472">Membrane</keyword>
<feature type="transmembrane region" description="Helical" evidence="2">
    <location>
        <begin position="162"/>
        <end position="182"/>
    </location>
</feature>
<evidence type="ECO:0000313" key="4">
    <source>
        <dbReference type="EMBL" id="MTH29391.1"/>
    </source>
</evidence>
<dbReference type="InterPro" id="IPR003646">
    <property type="entry name" value="SH3-like_bac-type"/>
</dbReference>
<dbReference type="SMART" id="SM00028">
    <property type="entry name" value="TPR"/>
    <property type="match status" value="2"/>
</dbReference>
<keyword evidence="5" id="KW-1185">Reference proteome</keyword>
<evidence type="ECO:0000313" key="5">
    <source>
        <dbReference type="Proteomes" id="UP000488936"/>
    </source>
</evidence>
<feature type="transmembrane region" description="Helical" evidence="2">
    <location>
        <begin position="133"/>
        <end position="153"/>
    </location>
</feature>
<dbReference type="AlphaFoldDB" id="A0A7K1GKK8"/>
<dbReference type="SUPFAM" id="SSF48452">
    <property type="entry name" value="TPR-like"/>
    <property type="match status" value="1"/>
</dbReference>
<evidence type="ECO:0000259" key="3">
    <source>
        <dbReference type="SMART" id="SM00287"/>
    </source>
</evidence>
<evidence type="ECO:0000256" key="1">
    <source>
        <dbReference type="PROSITE-ProRule" id="PRU00339"/>
    </source>
</evidence>